<accession>A0A834XGW5</accession>
<keyword evidence="3" id="KW-1185">Reference proteome</keyword>
<evidence type="ECO:0000313" key="2">
    <source>
        <dbReference type="EMBL" id="KAF7843711.1"/>
    </source>
</evidence>
<sequence length="121" mass="14324">MEKLVEIIWDVSKYLCGCAKEEAVYIYDLEENLQKLKEEWEEVVSMKQDLKTRVDEAERYGLMRRTDEVDKWMNKVEALQKPMQGHTPPACGAVGHPFILFFVSEHFLLSRFAFFYHMISL</sequence>
<organism evidence="2 3">
    <name type="scientific">Senna tora</name>
    <dbReference type="NCBI Taxonomy" id="362788"/>
    <lineage>
        <taxon>Eukaryota</taxon>
        <taxon>Viridiplantae</taxon>
        <taxon>Streptophyta</taxon>
        <taxon>Embryophyta</taxon>
        <taxon>Tracheophyta</taxon>
        <taxon>Spermatophyta</taxon>
        <taxon>Magnoliopsida</taxon>
        <taxon>eudicotyledons</taxon>
        <taxon>Gunneridae</taxon>
        <taxon>Pentapetalae</taxon>
        <taxon>rosids</taxon>
        <taxon>fabids</taxon>
        <taxon>Fabales</taxon>
        <taxon>Fabaceae</taxon>
        <taxon>Caesalpinioideae</taxon>
        <taxon>Cassia clade</taxon>
        <taxon>Senna</taxon>
    </lineage>
</organism>
<dbReference type="OrthoDB" id="1436666at2759"/>
<keyword evidence="1" id="KW-0175">Coiled coil</keyword>
<dbReference type="Proteomes" id="UP000634136">
    <property type="component" value="Unassembled WGS sequence"/>
</dbReference>
<dbReference type="AlphaFoldDB" id="A0A834XGW5"/>
<feature type="coiled-coil region" evidence="1">
    <location>
        <begin position="19"/>
        <end position="53"/>
    </location>
</feature>
<name>A0A834XGW5_9FABA</name>
<protein>
    <submittedName>
        <fullName evidence="2">Putative disease resistance protein</fullName>
    </submittedName>
</protein>
<proteinExistence type="predicted"/>
<evidence type="ECO:0000256" key="1">
    <source>
        <dbReference type="SAM" id="Coils"/>
    </source>
</evidence>
<comment type="caution">
    <text evidence="2">The sequence shown here is derived from an EMBL/GenBank/DDBJ whole genome shotgun (WGS) entry which is preliminary data.</text>
</comment>
<gene>
    <name evidence="2" type="ORF">G2W53_000616</name>
</gene>
<evidence type="ECO:0000313" key="3">
    <source>
        <dbReference type="Proteomes" id="UP000634136"/>
    </source>
</evidence>
<dbReference type="EMBL" id="JAAIUW010000001">
    <property type="protein sequence ID" value="KAF7843711.1"/>
    <property type="molecule type" value="Genomic_DNA"/>
</dbReference>
<reference evidence="2" key="1">
    <citation type="submission" date="2020-09" db="EMBL/GenBank/DDBJ databases">
        <title>Genome-Enabled Discovery of Anthraquinone Biosynthesis in Senna tora.</title>
        <authorList>
            <person name="Kang S.-H."/>
            <person name="Pandey R.P."/>
            <person name="Lee C.-M."/>
            <person name="Sim J.-S."/>
            <person name="Jeong J.-T."/>
            <person name="Choi B.-S."/>
            <person name="Jung M."/>
            <person name="Ginzburg D."/>
            <person name="Zhao K."/>
            <person name="Won S.Y."/>
            <person name="Oh T.-J."/>
            <person name="Yu Y."/>
            <person name="Kim N.-H."/>
            <person name="Lee O.R."/>
            <person name="Lee T.-H."/>
            <person name="Bashyal P."/>
            <person name="Kim T.-S."/>
            <person name="Lee W.-H."/>
            <person name="Kawkins C."/>
            <person name="Kim C.-K."/>
            <person name="Kim J.S."/>
            <person name="Ahn B.O."/>
            <person name="Rhee S.Y."/>
            <person name="Sohng J.K."/>
        </authorList>
    </citation>
    <scope>NUCLEOTIDE SEQUENCE</scope>
    <source>
        <tissue evidence="2">Leaf</tissue>
    </source>
</reference>